<dbReference type="Gene3D" id="1.25.40.10">
    <property type="entry name" value="Tetratricopeptide repeat domain"/>
    <property type="match status" value="2"/>
</dbReference>
<organism evidence="2 3">
    <name type="scientific">Mycena metata</name>
    <dbReference type="NCBI Taxonomy" id="1033252"/>
    <lineage>
        <taxon>Eukaryota</taxon>
        <taxon>Fungi</taxon>
        <taxon>Dikarya</taxon>
        <taxon>Basidiomycota</taxon>
        <taxon>Agaricomycotina</taxon>
        <taxon>Agaricomycetes</taxon>
        <taxon>Agaricomycetidae</taxon>
        <taxon>Agaricales</taxon>
        <taxon>Marasmiineae</taxon>
        <taxon>Mycenaceae</taxon>
        <taxon>Mycena</taxon>
    </lineage>
</organism>
<gene>
    <name evidence="2" type="ORF">B0H16DRAFT_1890054</name>
</gene>
<accession>A0AAD7IJB2</accession>
<feature type="domain" description="CHAT" evidence="1">
    <location>
        <begin position="883"/>
        <end position="1108"/>
    </location>
</feature>
<reference evidence="2" key="1">
    <citation type="submission" date="2023-03" db="EMBL/GenBank/DDBJ databases">
        <title>Massive genome expansion in bonnet fungi (Mycena s.s.) driven by repeated elements and novel gene families across ecological guilds.</title>
        <authorList>
            <consortium name="Lawrence Berkeley National Laboratory"/>
            <person name="Harder C.B."/>
            <person name="Miyauchi S."/>
            <person name="Viragh M."/>
            <person name="Kuo A."/>
            <person name="Thoen E."/>
            <person name="Andreopoulos B."/>
            <person name="Lu D."/>
            <person name="Skrede I."/>
            <person name="Drula E."/>
            <person name="Henrissat B."/>
            <person name="Morin E."/>
            <person name="Kohler A."/>
            <person name="Barry K."/>
            <person name="LaButti K."/>
            <person name="Morin E."/>
            <person name="Salamov A."/>
            <person name="Lipzen A."/>
            <person name="Mereny Z."/>
            <person name="Hegedus B."/>
            <person name="Baldrian P."/>
            <person name="Stursova M."/>
            <person name="Weitz H."/>
            <person name="Taylor A."/>
            <person name="Grigoriev I.V."/>
            <person name="Nagy L.G."/>
            <person name="Martin F."/>
            <person name="Kauserud H."/>
        </authorList>
    </citation>
    <scope>NUCLEOTIDE SEQUENCE</scope>
    <source>
        <strain evidence="2">CBHHK182m</strain>
    </source>
</reference>
<name>A0AAD7IJB2_9AGAR</name>
<dbReference type="Proteomes" id="UP001215598">
    <property type="component" value="Unassembled WGS sequence"/>
</dbReference>
<dbReference type="InterPro" id="IPR011990">
    <property type="entry name" value="TPR-like_helical_dom_sf"/>
</dbReference>
<dbReference type="Pfam" id="PF12770">
    <property type="entry name" value="CHAT"/>
    <property type="match status" value="1"/>
</dbReference>
<keyword evidence="3" id="KW-1185">Reference proteome</keyword>
<evidence type="ECO:0000313" key="2">
    <source>
        <dbReference type="EMBL" id="KAJ7743149.1"/>
    </source>
</evidence>
<evidence type="ECO:0000313" key="3">
    <source>
        <dbReference type="Proteomes" id="UP001215598"/>
    </source>
</evidence>
<protein>
    <submittedName>
        <fullName evidence="2">CHAT domain-containing protein</fullName>
    </submittedName>
</protein>
<sequence>MPHNEETDQDTDADVELFQMMDANPQLFKLVAGNVAKSYYSAFIRNGRIEDLDKALGLMRRLLADMESGRFDHLNILGSMCRLRFETLREEDDIEQSVASFQEAVSLLPTVDEDRRDACTHMVHTGLATAYSDRFKAFGRIEDLQSAIAEYFAAVSMGPQSDGNFTKSVSGIASSLATRFEHLGAAQDLAAAVGLTRVCIDLLDGMDPQRITLTLTLANALVRSFDQSGTLEELEEAIGLYKAVIAVRAEGHPQLFLAIGNLASAHHSRFERLNEIDDLSSAIHLHEVLLELLPQGRPIRDPILNNLGNALLRRFNEQANESDLKKALECYREALALCGPDNLDRAKALINLGHGLSDSFSATGRFEDLEEGIAQYREAISIVPEGHRHKDVAFQKLAYLLGTKFSYLGQRRDLEEALDLSRQSLEFHPPGDANRPSALAACADIILQRFSSFGIMADVKQAAFYRAEALDYCPERHTERASYLYEFACVNQTLYAHFSDLMSLESAFLNHTLALSLRPPGHASRALSLKGLAEAHSSRFKRFGRIEDLEVAISLEREAISLRPAGHPRRFSYLNDLALDLIIRFDLIKEMRDLEEAITLFTAAKASMAETAPAQSRLDRHLAIAYLNFAHASAEPGEAVQTLRDWAAAARTHGRHVPLQVYSRALALLEQTVVAFTTIDMQHGSLAARGAPRTIALDAAAVAIEEGKLEAAVELLEQGRAMLWARMRGYRSSLDELHDVDATLAEEFKKVTEQLEALAMSVENALDDNKARALDFDRKMKAQRMLQERWDELVHDIRQLDGFEHFLRPVPFKTLRAAADGGPVIMINVSEYRCDALILQQEGSPSVVSLPNLTLDGLRELNTRFLKATQRGNINSRELVVILRRLWKDVMQPIAAALQALGVPRSARVWWCPTSFLCAFPLHAAGMYTKAEPDASVHNLFISSYTPTLSALIQARANIEPSPHGVQMLVVGQPAEDLPNVGAEVGEVASQGAFVNTLVGEAATPLRVLAALQQHSYAHFACHAAQARKPSEGDSILSPFESAFKLHSGGLRLLDVVQARLPRADFAFLSACETATGDVGAPDEAIHLAAAMQFAGFRSVVGTLWEMLDVDGPFIAKRAFVSRGRGEGGFPGCGDGVAWGDAGAEEEGPAEFCAVD</sequence>
<dbReference type="InterPro" id="IPR024983">
    <property type="entry name" value="CHAT_dom"/>
</dbReference>
<dbReference type="EMBL" id="JARKIB010000092">
    <property type="protein sequence ID" value="KAJ7743149.1"/>
    <property type="molecule type" value="Genomic_DNA"/>
</dbReference>
<dbReference type="AlphaFoldDB" id="A0AAD7IJB2"/>
<dbReference type="SUPFAM" id="SSF48452">
    <property type="entry name" value="TPR-like"/>
    <property type="match status" value="1"/>
</dbReference>
<proteinExistence type="predicted"/>
<evidence type="ECO:0000259" key="1">
    <source>
        <dbReference type="Pfam" id="PF12770"/>
    </source>
</evidence>
<dbReference type="SUPFAM" id="SSF81901">
    <property type="entry name" value="HCP-like"/>
    <property type="match status" value="1"/>
</dbReference>
<comment type="caution">
    <text evidence="2">The sequence shown here is derived from an EMBL/GenBank/DDBJ whole genome shotgun (WGS) entry which is preliminary data.</text>
</comment>